<dbReference type="Gene3D" id="2.60.120.40">
    <property type="match status" value="1"/>
</dbReference>
<dbReference type="InterPro" id="IPR008983">
    <property type="entry name" value="Tumour_necrosis_fac-like_dom"/>
</dbReference>
<dbReference type="Proteomes" id="UP000314982">
    <property type="component" value="Unassembled WGS sequence"/>
</dbReference>
<dbReference type="GeneTree" id="ENSGT00970000198205"/>
<accession>A0A4W5R7R9</accession>
<name>A0A4W5R7R9_9TELE</name>
<dbReference type="AlphaFoldDB" id="A0A4W5R7R9"/>
<reference evidence="1" key="3">
    <citation type="submission" date="2025-09" db="UniProtKB">
        <authorList>
            <consortium name="Ensembl"/>
        </authorList>
    </citation>
    <scope>IDENTIFICATION</scope>
</reference>
<proteinExistence type="predicted"/>
<dbReference type="SUPFAM" id="SSF49842">
    <property type="entry name" value="TNF-like"/>
    <property type="match status" value="1"/>
</dbReference>
<reference evidence="2" key="1">
    <citation type="submission" date="2018-06" db="EMBL/GenBank/DDBJ databases">
        <title>Genome assembly of Danube salmon.</title>
        <authorList>
            <person name="Macqueen D.J."/>
            <person name="Gundappa M.K."/>
        </authorList>
    </citation>
    <scope>NUCLEOTIDE SEQUENCE [LARGE SCALE GENOMIC DNA]</scope>
</reference>
<dbReference type="STRING" id="62062.ENSHHUP00000082043"/>
<sequence>MGHVIKKRLHGIETSLMTPSNITVAQNTCYTAGVHYLESGSTPELCIPSKSVGLVFKPHTTFLGTD</sequence>
<dbReference type="Ensembl" id="ENSHHUT00000084641.1">
    <property type="protein sequence ID" value="ENSHHUP00000082043.1"/>
    <property type="gene ID" value="ENSHHUG00000047681.1"/>
</dbReference>
<protein>
    <submittedName>
        <fullName evidence="1">Uncharacterized protein</fullName>
    </submittedName>
</protein>
<evidence type="ECO:0000313" key="1">
    <source>
        <dbReference type="Ensembl" id="ENSHHUP00000082043.1"/>
    </source>
</evidence>
<evidence type="ECO:0000313" key="2">
    <source>
        <dbReference type="Proteomes" id="UP000314982"/>
    </source>
</evidence>
<reference evidence="1" key="2">
    <citation type="submission" date="2025-08" db="UniProtKB">
        <authorList>
            <consortium name="Ensembl"/>
        </authorList>
    </citation>
    <scope>IDENTIFICATION</scope>
</reference>
<keyword evidence="2" id="KW-1185">Reference proteome</keyword>
<organism evidence="1 2">
    <name type="scientific">Hucho hucho</name>
    <name type="common">huchen</name>
    <dbReference type="NCBI Taxonomy" id="62062"/>
    <lineage>
        <taxon>Eukaryota</taxon>
        <taxon>Metazoa</taxon>
        <taxon>Chordata</taxon>
        <taxon>Craniata</taxon>
        <taxon>Vertebrata</taxon>
        <taxon>Euteleostomi</taxon>
        <taxon>Actinopterygii</taxon>
        <taxon>Neopterygii</taxon>
        <taxon>Teleostei</taxon>
        <taxon>Protacanthopterygii</taxon>
        <taxon>Salmoniformes</taxon>
        <taxon>Salmonidae</taxon>
        <taxon>Salmoninae</taxon>
        <taxon>Hucho</taxon>
    </lineage>
</organism>